<dbReference type="Proteomes" id="UP000323136">
    <property type="component" value="Unassembled WGS sequence"/>
</dbReference>
<evidence type="ECO:0000313" key="1">
    <source>
        <dbReference type="EMBL" id="TYQ00333.1"/>
    </source>
</evidence>
<gene>
    <name evidence="1" type="ORF">C7447_101945</name>
</gene>
<organism evidence="1 2">
    <name type="scientific">Tenacibaculum adriaticum</name>
    <dbReference type="NCBI Taxonomy" id="413713"/>
    <lineage>
        <taxon>Bacteria</taxon>
        <taxon>Pseudomonadati</taxon>
        <taxon>Bacteroidota</taxon>
        <taxon>Flavobacteriia</taxon>
        <taxon>Flavobacteriales</taxon>
        <taxon>Flavobacteriaceae</taxon>
        <taxon>Tenacibaculum</taxon>
    </lineage>
</organism>
<accession>A0A5S5E009</accession>
<evidence type="ECO:0000313" key="2">
    <source>
        <dbReference type="Proteomes" id="UP000323136"/>
    </source>
</evidence>
<proteinExistence type="predicted"/>
<dbReference type="RefSeq" id="WP_170245903.1">
    <property type="nucleotide sequence ID" value="NZ_VNIA01000001.1"/>
</dbReference>
<name>A0A5S5E009_9FLAO</name>
<reference evidence="1 2" key="1">
    <citation type="submission" date="2019-07" db="EMBL/GenBank/DDBJ databases">
        <title>Genomic Encyclopedia of Type Strains, Phase IV (KMG-IV): sequencing the most valuable type-strain genomes for metagenomic binning, comparative biology and taxonomic classification.</title>
        <authorList>
            <person name="Goeker M."/>
        </authorList>
    </citation>
    <scope>NUCLEOTIDE SEQUENCE [LARGE SCALE GENOMIC DNA]</scope>
    <source>
        <strain evidence="1 2">DSM 18961</strain>
    </source>
</reference>
<keyword evidence="2" id="KW-1185">Reference proteome</keyword>
<sequence>MKKTILNLGKALNKAEQKEVFGGAPPSGDCNAPRVECYNPNNHTWSCKLEEDCLW</sequence>
<dbReference type="AlphaFoldDB" id="A0A5S5E009"/>
<dbReference type="EMBL" id="VNIA01000001">
    <property type="protein sequence ID" value="TYQ00333.1"/>
    <property type="molecule type" value="Genomic_DNA"/>
</dbReference>
<protein>
    <submittedName>
        <fullName evidence="1">Uncharacterized protein</fullName>
    </submittedName>
</protein>
<comment type="caution">
    <text evidence="1">The sequence shown here is derived from an EMBL/GenBank/DDBJ whole genome shotgun (WGS) entry which is preliminary data.</text>
</comment>